<feature type="region of interest" description="Disordered" evidence="1">
    <location>
        <begin position="140"/>
        <end position="161"/>
    </location>
</feature>
<dbReference type="Proteomes" id="UP000252707">
    <property type="component" value="Unassembled WGS sequence"/>
</dbReference>
<organism evidence="2 3">
    <name type="scientific">Thioalbus denitrificans</name>
    <dbReference type="NCBI Taxonomy" id="547122"/>
    <lineage>
        <taxon>Bacteria</taxon>
        <taxon>Pseudomonadati</taxon>
        <taxon>Pseudomonadota</taxon>
        <taxon>Gammaproteobacteria</taxon>
        <taxon>Chromatiales</taxon>
        <taxon>Ectothiorhodospiraceae</taxon>
        <taxon>Thioalbus</taxon>
    </lineage>
</organism>
<evidence type="ECO:0000256" key="1">
    <source>
        <dbReference type="SAM" id="MobiDB-lite"/>
    </source>
</evidence>
<protein>
    <submittedName>
        <fullName evidence="2">Type VI secretion system secreted protein Hcp</fullName>
    </submittedName>
</protein>
<dbReference type="InterPro" id="IPR036624">
    <property type="entry name" value="Hcp1-lik_sf"/>
</dbReference>
<evidence type="ECO:0000313" key="2">
    <source>
        <dbReference type="EMBL" id="RCX31109.1"/>
    </source>
</evidence>
<dbReference type="PANTHER" id="PTHR36152">
    <property type="entry name" value="CYTOPLASMIC PROTEIN-RELATED"/>
    <property type="match status" value="1"/>
</dbReference>
<dbReference type="InterPro" id="IPR053165">
    <property type="entry name" value="HSI-I_assembly_Hcp1"/>
</dbReference>
<accession>A0A369CB41</accession>
<keyword evidence="3" id="KW-1185">Reference proteome</keyword>
<dbReference type="Pfam" id="PF05638">
    <property type="entry name" value="T6SS_HCP"/>
    <property type="match status" value="1"/>
</dbReference>
<dbReference type="InterPro" id="IPR008514">
    <property type="entry name" value="T6SS_Hcp"/>
</dbReference>
<proteinExistence type="predicted"/>
<evidence type="ECO:0000313" key="3">
    <source>
        <dbReference type="Proteomes" id="UP000252707"/>
    </source>
</evidence>
<reference evidence="2 3" key="1">
    <citation type="submission" date="2018-07" db="EMBL/GenBank/DDBJ databases">
        <title>Genomic Encyclopedia of Type Strains, Phase IV (KMG-IV): sequencing the most valuable type-strain genomes for metagenomic binning, comparative biology and taxonomic classification.</title>
        <authorList>
            <person name="Goeker M."/>
        </authorList>
    </citation>
    <scope>NUCLEOTIDE SEQUENCE [LARGE SCALE GENOMIC DNA]</scope>
    <source>
        <strain evidence="2 3">DSM 26407</strain>
    </source>
</reference>
<sequence>MAFDAFLKIEGVDGESSDDAHDKWIEVLSYSHGVSQPASSASATGGRTGGRADFQDFNIVKTVDAATPELNIKCAKGEHIPKVEMELCLASGDKHTFMKYTLEDVIVSAVMPGGSAGGDKPMENVSFAYGKIKWEYTPIDQTGSPGATTDRTWNLETNRQD</sequence>
<dbReference type="AlphaFoldDB" id="A0A369CB41"/>
<dbReference type="SUPFAM" id="SSF141452">
    <property type="entry name" value="Hcp1-like"/>
    <property type="match status" value="1"/>
</dbReference>
<dbReference type="Gene3D" id="2.30.110.20">
    <property type="entry name" value="Hcp1-like"/>
    <property type="match status" value="1"/>
</dbReference>
<dbReference type="OrthoDB" id="5066999at2"/>
<comment type="caution">
    <text evidence="2">The sequence shown here is derived from an EMBL/GenBank/DDBJ whole genome shotgun (WGS) entry which is preliminary data.</text>
</comment>
<dbReference type="RefSeq" id="WP_114279301.1">
    <property type="nucleotide sequence ID" value="NZ_QPJY01000003.1"/>
</dbReference>
<name>A0A369CB41_9GAMM</name>
<dbReference type="PANTHER" id="PTHR36152:SF5">
    <property type="entry name" value="PROTEIN HCP1"/>
    <property type="match status" value="1"/>
</dbReference>
<gene>
    <name evidence="2" type="ORF">DFQ59_10373</name>
</gene>
<dbReference type="EMBL" id="QPJY01000003">
    <property type="protein sequence ID" value="RCX31109.1"/>
    <property type="molecule type" value="Genomic_DNA"/>
</dbReference>
<dbReference type="NCBIfam" id="TIGR03344">
    <property type="entry name" value="VI_effect_Hcp1"/>
    <property type="match status" value="1"/>
</dbReference>